<organism evidence="1 2">
    <name type="scientific">Candidatus Kaiserbacteria bacterium RIFCSPHIGHO2_01_FULL_56_24</name>
    <dbReference type="NCBI Taxonomy" id="1798487"/>
    <lineage>
        <taxon>Bacteria</taxon>
        <taxon>Candidatus Kaiseribacteriota</taxon>
    </lineage>
</organism>
<dbReference type="InterPro" id="IPR014710">
    <property type="entry name" value="RmlC-like_jellyroll"/>
</dbReference>
<proteinExistence type="predicted"/>
<dbReference type="AlphaFoldDB" id="A0A1F6DBW6"/>
<dbReference type="EMBL" id="MFLA01000026">
    <property type="protein sequence ID" value="OGG58851.1"/>
    <property type="molecule type" value="Genomic_DNA"/>
</dbReference>
<dbReference type="Proteomes" id="UP000176377">
    <property type="component" value="Unassembled WGS sequence"/>
</dbReference>
<comment type="caution">
    <text evidence="1">The sequence shown here is derived from an EMBL/GenBank/DDBJ whole genome shotgun (WGS) entry which is preliminary data.</text>
</comment>
<sequence>MYLERAMNNEYFDRIEKGEAYVEGSPYITHQRHWGSSVVLDANTRIHFIVGEPSAHFHKYRTEDYILHAGDMVVYRGPVFEGDLEKTISNLEEVHLRPGDRVVIPPQTVHIPINSSPEGSTFVEISHGPYAEEDIVRVYDKNGRDSELVKKWLELGYEEGISVKDLIPLIRGKFKNSQ</sequence>
<dbReference type="InterPro" id="IPR011051">
    <property type="entry name" value="RmlC_Cupin_sf"/>
</dbReference>
<gene>
    <name evidence="1" type="ORF">A2765_00520</name>
</gene>
<dbReference type="Gene3D" id="2.60.120.10">
    <property type="entry name" value="Jelly Rolls"/>
    <property type="match status" value="1"/>
</dbReference>
<evidence type="ECO:0008006" key="3">
    <source>
        <dbReference type="Google" id="ProtNLM"/>
    </source>
</evidence>
<evidence type="ECO:0000313" key="1">
    <source>
        <dbReference type="EMBL" id="OGG58851.1"/>
    </source>
</evidence>
<accession>A0A1F6DBW6</accession>
<name>A0A1F6DBW6_9BACT</name>
<protein>
    <recommendedName>
        <fullName evidence="3">Cupin type-1 domain-containing protein</fullName>
    </recommendedName>
</protein>
<dbReference type="SUPFAM" id="SSF51182">
    <property type="entry name" value="RmlC-like cupins"/>
    <property type="match status" value="1"/>
</dbReference>
<evidence type="ECO:0000313" key="2">
    <source>
        <dbReference type="Proteomes" id="UP000176377"/>
    </source>
</evidence>
<reference evidence="1 2" key="1">
    <citation type="journal article" date="2016" name="Nat. Commun.">
        <title>Thousands of microbial genomes shed light on interconnected biogeochemical processes in an aquifer system.</title>
        <authorList>
            <person name="Anantharaman K."/>
            <person name="Brown C.T."/>
            <person name="Hug L.A."/>
            <person name="Sharon I."/>
            <person name="Castelle C.J."/>
            <person name="Probst A.J."/>
            <person name="Thomas B.C."/>
            <person name="Singh A."/>
            <person name="Wilkins M.J."/>
            <person name="Karaoz U."/>
            <person name="Brodie E.L."/>
            <person name="Williams K.H."/>
            <person name="Hubbard S.S."/>
            <person name="Banfield J.F."/>
        </authorList>
    </citation>
    <scope>NUCLEOTIDE SEQUENCE [LARGE SCALE GENOMIC DNA]</scope>
</reference>